<dbReference type="GO" id="GO:0019843">
    <property type="term" value="F:rRNA binding"/>
    <property type="evidence" value="ECO:0007669"/>
    <property type="project" value="UniProtKB-UniRule"/>
</dbReference>
<dbReference type="NCBIfam" id="NF003260">
    <property type="entry name" value="PRK04223.1"/>
    <property type="match status" value="1"/>
</dbReference>
<dbReference type="Pfam" id="PF00237">
    <property type="entry name" value="Ribosomal_L22"/>
    <property type="match status" value="1"/>
</dbReference>
<comment type="function">
    <text evidence="4">The globular domain of the protein is located near the polypeptide exit tunnel on the outside of the subunit, while an extended beta-hairpin is found that lines the wall of the exit tunnel in the center of the 70S ribosome.</text>
</comment>
<dbReference type="HAMAP" id="MF_01331_A">
    <property type="entry name" value="Ribosomal_uL22_A"/>
    <property type="match status" value="1"/>
</dbReference>
<dbReference type="Gene3D" id="3.90.470.10">
    <property type="entry name" value="Ribosomal protein L22/L17"/>
    <property type="match status" value="1"/>
</dbReference>
<evidence type="ECO:0000256" key="4">
    <source>
        <dbReference type="HAMAP-Rule" id="MF_01331"/>
    </source>
</evidence>
<gene>
    <name evidence="4" type="primary">rpl22</name>
    <name evidence="7" type="ORF">ENU21_03900</name>
</gene>
<comment type="function">
    <text evidence="4 6">This protein binds specifically to 23S rRNA. It makes multiple contacts with different domains of the 23S rRNA in the assembled 50S subunit and ribosome.</text>
</comment>
<dbReference type="InterPro" id="IPR001063">
    <property type="entry name" value="Ribosomal_uL22"/>
</dbReference>
<dbReference type="SUPFAM" id="SSF54843">
    <property type="entry name" value="Ribosomal protein L22"/>
    <property type="match status" value="1"/>
</dbReference>
<comment type="subunit">
    <text evidence="4 6">Part of the 50S ribosomal subunit.</text>
</comment>
<proteinExistence type="inferred from homology"/>
<protein>
    <recommendedName>
        <fullName evidence="4">Large ribosomal subunit protein uL22</fullName>
    </recommendedName>
</protein>
<dbReference type="InterPro" id="IPR036394">
    <property type="entry name" value="Ribosomal_uL22_sf"/>
</dbReference>
<dbReference type="CDD" id="cd00336">
    <property type="entry name" value="Ribosomal_L22"/>
    <property type="match status" value="1"/>
</dbReference>
<dbReference type="EMBL" id="DTBQ01000105">
    <property type="protein sequence ID" value="HGM46881.1"/>
    <property type="molecule type" value="Genomic_DNA"/>
</dbReference>
<evidence type="ECO:0000256" key="5">
    <source>
        <dbReference type="RuleBase" id="RU004005"/>
    </source>
</evidence>
<keyword evidence="4 6" id="KW-0694">RNA-binding</keyword>
<dbReference type="PANTHER" id="PTHR11593:SF10">
    <property type="entry name" value="60S RIBOSOMAL PROTEIN L17"/>
    <property type="match status" value="1"/>
</dbReference>
<dbReference type="InterPro" id="IPR005721">
    <property type="entry name" value="Ribosomal_uL22_euk/arc"/>
</dbReference>
<reference evidence="7" key="1">
    <citation type="journal article" date="2020" name="mSystems">
        <title>Genome- and Community-Level Interaction Insights into Carbon Utilization and Element Cycling Functions of Hydrothermarchaeota in Hydrothermal Sediment.</title>
        <authorList>
            <person name="Zhou Z."/>
            <person name="Liu Y."/>
            <person name="Xu W."/>
            <person name="Pan J."/>
            <person name="Luo Z.H."/>
            <person name="Li M."/>
        </authorList>
    </citation>
    <scope>NUCLEOTIDE SEQUENCE</scope>
    <source>
        <strain evidence="7">SpSt-649</strain>
    </source>
</reference>
<comment type="similarity">
    <text evidence="1 4 5">Belongs to the universal ribosomal protein uL22 family.</text>
</comment>
<evidence type="ECO:0000256" key="1">
    <source>
        <dbReference type="ARBA" id="ARBA00009451"/>
    </source>
</evidence>
<evidence type="ECO:0000256" key="6">
    <source>
        <dbReference type="RuleBase" id="RU004007"/>
    </source>
</evidence>
<accession>A0A7C4D2B8</accession>
<organism evidence="7">
    <name type="scientific">Thermofilum pendens</name>
    <dbReference type="NCBI Taxonomy" id="2269"/>
    <lineage>
        <taxon>Archaea</taxon>
        <taxon>Thermoproteota</taxon>
        <taxon>Thermoprotei</taxon>
        <taxon>Thermofilales</taxon>
        <taxon>Thermofilaceae</taxon>
        <taxon>Thermofilum</taxon>
    </lineage>
</organism>
<keyword evidence="2 4" id="KW-0689">Ribosomal protein</keyword>
<sequence length="152" mass="17364">MPTWRYSVELDPERTAKASLRDVSMSYKATVETLKLLKGKSLEEARKILESIAALRTPVPFRRYSGKVAHKRGVPGAGRYPVKVARHLLRLLDNLENNAEFKGLDVTRLRIVHAAAHKGPKVKRYMPRAFGRATPWYDQLVHVEIYAEERGE</sequence>
<dbReference type="InterPro" id="IPR057265">
    <property type="entry name" value="Ribosomal_uL22_arc-type"/>
</dbReference>
<comment type="caution">
    <text evidence="7">The sequence shown here is derived from an EMBL/GenBank/DDBJ whole genome shotgun (WGS) entry which is preliminary data.</text>
</comment>
<dbReference type="PANTHER" id="PTHR11593">
    <property type="entry name" value="60S RIBOSOMAL PROTEIN L17"/>
    <property type="match status" value="1"/>
</dbReference>
<evidence type="ECO:0000256" key="3">
    <source>
        <dbReference type="ARBA" id="ARBA00023274"/>
    </source>
</evidence>
<evidence type="ECO:0000256" key="2">
    <source>
        <dbReference type="ARBA" id="ARBA00022980"/>
    </source>
</evidence>
<keyword evidence="4 6" id="KW-0699">rRNA-binding</keyword>
<keyword evidence="3 4" id="KW-0687">Ribonucleoprotein</keyword>
<dbReference type="GO" id="GO:0002181">
    <property type="term" value="P:cytoplasmic translation"/>
    <property type="evidence" value="ECO:0007669"/>
    <property type="project" value="TreeGrafter"/>
</dbReference>
<evidence type="ECO:0000313" key="7">
    <source>
        <dbReference type="EMBL" id="HGM46881.1"/>
    </source>
</evidence>
<dbReference type="GO" id="GO:0003735">
    <property type="term" value="F:structural constituent of ribosome"/>
    <property type="evidence" value="ECO:0007669"/>
    <property type="project" value="UniProtKB-UniRule"/>
</dbReference>
<dbReference type="GO" id="GO:0022625">
    <property type="term" value="C:cytosolic large ribosomal subunit"/>
    <property type="evidence" value="ECO:0007669"/>
    <property type="project" value="UniProtKB-UniRule"/>
</dbReference>
<dbReference type="NCBIfam" id="TIGR01038">
    <property type="entry name" value="uL22_arch_euk"/>
    <property type="match status" value="1"/>
</dbReference>
<name>A0A7C4D2B8_THEPE</name>
<dbReference type="AlphaFoldDB" id="A0A7C4D2B8"/>